<evidence type="ECO:0000259" key="3">
    <source>
        <dbReference type="Pfam" id="PF24476"/>
    </source>
</evidence>
<proteinExistence type="predicted"/>
<dbReference type="Pfam" id="PF24476">
    <property type="entry name" value="DUF7580"/>
    <property type="match status" value="1"/>
</dbReference>
<evidence type="ECO:0000256" key="2">
    <source>
        <dbReference type="SAM" id="SignalP"/>
    </source>
</evidence>
<feature type="region of interest" description="Disordered" evidence="1">
    <location>
        <begin position="295"/>
        <end position="318"/>
    </location>
</feature>
<evidence type="ECO:0000313" key="5">
    <source>
        <dbReference type="Proteomes" id="UP000027730"/>
    </source>
</evidence>
<feature type="domain" description="DUF7580" evidence="3">
    <location>
        <begin position="181"/>
        <end position="565"/>
    </location>
</feature>
<dbReference type="EMBL" id="KL584708">
    <property type="protein sequence ID" value="KEQ74068.1"/>
    <property type="molecule type" value="Genomic_DNA"/>
</dbReference>
<accession>A0A074WLS5</accession>
<dbReference type="HOGENOM" id="CLU_026305_4_0_1"/>
<feature type="region of interest" description="Disordered" evidence="1">
    <location>
        <begin position="253"/>
        <end position="272"/>
    </location>
</feature>
<name>A0A074WLS5_9PEZI</name>
<sequence length="569" mass="63585">MAEAAGLVLGAVPLVFLALDKYQDCLEFGRSYAKYTDTLMSIRDEVSLQQLQFNDTMEMMGLHKPTYMELEDCLWDHFPENHTTFMRYIRRMAAIISQLMAKLEVDANGKHSDNISSRAGWEWRRVKRSLSTKERTKLFDELQRSNTNLRSLLSEPEVPVEDWTPMVRTFVARYNQTDCDAVRMQASEVKKALDACWKCSCSHQTSLDLNWFNNRPTKSPVFNVLLSYSITNSQCPIGSPRWRQARVKVDAAGVSSSAGNDEQVLGPPITDMGLLTVSPSQTATTKQQARNLFSHLRPRSRSTSPLPPSTSDPTANSSLAKSVKQIDSLCRFVQKLDNGGDLLGFLSVPGGTKRVHFESLPGDSITEEANLVHLLPPNIPPAHLKLSRRKRLEVAVAAAWTTLLLCETPWLNHAWDKHELCFFSESVSTPDLLPASRCVSMTQGCTSSPLPTDIAGVNVQHKIIRNEAVFALGILLIELGLNRSFEECKRTKNLGTTTNVVDDYNVADDLIEDVFDEVGGLYGNAVQRCIRFAFPGRDTTKNFSHAAFRQYFHNLVVAPIEATLSTMPP</sequence>
<dbReference type="PANTHER" id="PTHR35186:SF4">
    <property type="entry name" value="PRION-INHIBITION AND PROPAGATION HELO DOMAIN-CONTAINING PROTEIN"/>
    <property type="match status" value="1"/>
</dbReference>
<dbReference type="AlphaFoldDB" id="A0A074WLS5"/>
<feature type="signal peptide" evidence="2">
    <location>
        <begin position="1"/>
        <end position="18"/>
    </location>
</feature>
<dbReference type="RefSeq" id="XP_013428236.1">
    <property type="nucleotide sequence ID" value="XM_013572782.1"/>
</dbReference>
<organism evidence="4 5">
    <name type="scientific">Aureobasidium namibiae CBS 147.97</name>
    <dbReference type="NCBI Taxonomy" id="1043004"/>
    <lineage>
        <taxon>Eukaryota</taxon>
        <taxon>Fungi</taxon>
        <taxon>Dikarya</taxon>
        <taxon>Ascomycota</taxon>
        <taxon>Pezizomycotina</taxon>
        <taxon>Dothideomycetes</taxon>
        <taxon>Dothideomycetidae</taxon>
        <taxon>Dothideales</taxon>
        <taxon>Saccotheciaceae</taxon>
        <taxon>Aureobasidium</taxon>
    </lineage>
</organism>
<keyword evidence="2" id="KW-0732">Signal</keyword>
<evidence type="ECO:0000256" key="1">
    <source>
        <dbReference type="SAM" id="MobiDB-lite"/>
    </source>
</evidence>
<feature type="chain" id="PRO_5001701627" description="DUF7580 domain-containing protein" evidence="2">
    <location>
        <begin position="19"/>
        <end position="569"/>
    </location>
</feature>
<dbReference type="PANTHER" id="PTHR35186">
    <property type="entry name" value="ANK_REP_REGION DOMAIN-CONTAINING PROTEIN"/>
    <property type="match status" value="1"/>
</dbReference>
<reference evidence="4 5" key="1">
    <citation type="journal article" date="2014" name="BMC Genomics">
        <title>Genome sequencing of four Aureobasidium pullulans varieties: biotechnological potential, stress tolerance, and description of new species.</title>
        <authorList>
            <person name="Gostin Ar C."/>
            <person name="Ohm R.A."/>
            <person name="Kogej T."/>
            <person name="Sonjak S."/>
            <person name="Turk M."/>
            <person name="Zajc J."/>
            <person name="Zalar P."/>
            <person name="Grube M."/>
            <person name="Sun H."/>
            <person name="Han J."/>
            <person name="Sharma A."/>
            <person name="Chiniquy J."/>
            <person name="Ngan C.Y."/>
            <person name="Lipzen A."/>
            <person name="Barry K."/>
            <person name="Grigoriev I.V."/>
            <person name="Gunde-Cimerman N."/>
        </authorList>
    </citation>
    <scope>NUCLEOTIDE SEQUENCE [LARGE SCALE GENOMIC DNA]</scope>
    <source>
        <strain evidence="4 5">CBS 147.97</strain>
    </source>
</reference>
<protein>
    <recommendedName>
        <fullName evidence="3">DUF7580 domain-containing protein</fullName>
    </recommendedName>
</protein>
<dbReference type="GeneID" id="25415119"/>
<dbReference type="Proteomes" id="UP000027730">
    <property type="component" value="Unassembled WGS sequence"/>
</dbReference>
<evidence type="ECO:0000313" key="4">
    <source>
        <dbReference type="EMBL" id="KEQ74068.1"/>
    </source>
</evidence>
<keyword evidence="5" id="KW-1185">Reference proteome</keyword>
<gene>
    <name evidence="4" type="ORF">M436DRAFT_72446</name>
</gene>
<dbReference type="InterPro" id="IPR056002">
    <property type="entry name" value="DUF7580"/>
</dbReference>
<dbReference type="OrthoDB" id="3565018at2759"/>